<dbReference type="Pfam" id="PF06114">
    <property type="entry name" value="Peptidase_M78"/>
    <property type="match status" value="1"/>
</dbReference>
<feature type="domain" description="IrrE N-terminal-like" evidence="1">
    <location>
        <begin position="10"/>
        <end position="124"/>
    </location>
</feature>
<dbReference type="Proteomes" id="UP000192727">
    <property type="component" value="Chromosome"/>
</dbReference>
<dbReference type="AlphaFoldDB" id="A0A1V0URC1"/>
<sequence>MVYEALLKEAEQLGVYVYEKPMNLNIKGLYADGVVCLNKRVLRRVEKACALAEEIGHHNTTSGNILNLNSISNLKQEKRARTWGHKKLLPLSSFVQAHKEGIRNRYELAEFLNITEEFLEEALKRYQEIYGLCVRVDNYTLCFEPLGIKEFFE</sequence>
<dbReference type="InterPro" id="IPR010359">
    <property type="entry name" value="IrrE_HExxH"/>
</dbReference>
<evidence type="ECO:0000313" key="2">
    <source>
        <dbReference type="EMBL" id="ARF67636.1"/>
    </source>
</evidence>
<proteinExistence type="predicted"/>
<organism evidence="2 3">
    <name type="scientific">Paenibacillus larvae subsp. pulvifaciens</name>
    <dbReference type="NCBI Taxonomy" id="1477"/>
    <lineage>
        <taxon>Bacteria</taxon>
        <taxon>Bacillati</taxon>
        <taxon>Bacillota</taxon>
        <taxon>Bacilli</taxon>
        <taxon>Bacillales</taxon>
        <taxon>Paenibacillaceae</taxon>
        <taxon>Paenibacillus</taxon>
    </lineage>
</organism>
<evidence type="ECO:0000313" key="3">
    <source>
        <dbReference type="Proteomes" id="UP000192727"/>
    </source>
</evidence>
<dbReference type="EMBL" id="CP020557">
    <property type="protein sequence ID" value="ARF67636.1"/>
    <property type="molecule type" value="Genomic_DNA"/>
</dbReference>
<name>A0A1V0URC1_9BACL</name>
<gene>
    <name evidence="2" type="ORF">B7C51_07000</name>
</gene>
<reference evidence="2 3" key="1">
    <citation type="submission" date="2017-03" db="EMBL/GenBank/DDBJ databases">
        <title>Paenibacillus larvae genome sequencing.</title>
        <authorList>
            <person name="Dingman D.W."/>
        </authorList>
    </citation>
    <scope>NUCLEOTIDE SEQUENCE [LARGE SCALE GENOMIC DNA]</scope>
    <source>
        <strain evidence="2 3">SAG 10367</strain>
    </source>
</reference>
<accession>A0A1V0URC1</accession>
<evidence type="ECO:0000259" key="1">
    <source>
        <dbReference type="Pfam" id="PF06114"/>
    </source>
</evidence>
<dbReference type="RefSeq" id="WP_083039369.1">
    <property type="nucleotide sequence ID" value="NZ_CP020557.1"/>
</dbReference>
<protein>
    <submittedName>
        <fullName evidence="2">ImmA/IrrE family metallo-endopeptidase</fullName>
    </submittedName>
</protein>